<reference evidence="2 3" key="1">
    <citation type="submission" date="2019-03" db="EMBL/GenBank/DDBJ databases">
        <title>Genomic Encyclopedia of Type Strains, Phase III (KMG-III): the genomes of soil and plant-associated and newly described type strains.</title>
        <authorList>
            <person name="Whitman W."/>
        </authorList>
    </citation>
    <scope>NUCLEOTIDE SEQUENCE [LARGE SCALE GENOMIC DNA]</scope>
    <source>
        <strain evidence="2 3">VKM Ac-2527</strain>
    </source>
</reference>
<organism evidence="2 3">
    <name type="scientific">Kribbella caucasensis</name>
    <dbReference type="NCBI Taxonomy" id="2512215"/>
    <lineage>
        <taxon>Bacteria</taxon>
        <taxon>Bacillati</taxon>
        <taxon>Actinomycetota</taxon>
        <taxon>Actinomycetes</taxon>
        <taxon>Propionibacteriales</taxon>
        <taxon>Kribbellaceae</taxon>
        <taxon>Kribbella</taxon>
    </lineage>
</organism>
<proteinExistence type="predicted"/>
<dbReference type="AlphaFoldDB" id="A0A4R6JGR3"/>
<dbReference type="RefSeq" id="WP_133804797.1">
    <property type="nucleotide sequence ID" value="NZ_SNWQ01000026.1"/>
</dbReference>
<comment type="caution">
    <text evidence="2">The sequence shown here is derived from an EMBL/GenBank/DDBJ whole genome shotgun (WGS) entry which is preliminary data.</text>
</comment>
<dbReference type="OrthoDB" id="3817108at2"/>
<sequence>MPAEAAPEPTSLPKRLSGEESARRFPDLYQAAVNGPATFRHLVQAQKLARAKNDQIASDAGHWLITHLAQKFSEVHGGIEKEYYCQHVTGGCLLAKDRTVYSILNSPPPELVDAEVSLKVLAKEAGYGLRDANVAQQLEEATDHAYSGLTRVMVAADLVGARASSELEIAEAIAAAQNEYALIESRIEKLLQRQAGVDYFRGVLLGVIPTLVLVALFGLAASAWWKSALVPSALVAAIAMSALGATISVIQRMSSDSLVMNYRVASSAQRKLLGAFRPGIGAIFGSLAYFTLLAGVLAGGATPGTTPASVAVFAVAGFAAGFSERFAADLLEQAQKLVATAKS</sequence>
<name>A0A4R6JGR3_9ACTN</name>
<keyword evidence="1" id="KW-0472">Membrane</keyword>
<accession>A0A4R6JGR3</accession>
<evidence type="ECO:0000256" key="1">
    <source>
        <dbReference type="SAM" id="Phobius"/>
    </source>
</evidence>
<evidence type="ECO:0000313" key="3">
    <source>
        <dbReference type="Proteomes" id="UP000295388"/>
    </source>
</evidence>
<keyword evidence="1" id="KW-0812">Transmembrane</keyword>
<dbReference type="Proteomes" id="UP000295388">
    <property type="component" value="Unassembled WGS sequence"/>
</dbReference>
<keyword evidence="3" id="KW-1185">Reference proteome</keyword>
<keyword evidence="1" id="KW-1133">Transmembrane helix</keyword>
<gene>
    <name evidence="2" type="ORF">EV643_12656</name>
</gene>
<feature type="transmembrane region" description="Helical" evidence="1">
    <location>
        <begin position="280"/>
        <end position="302"/>
    </location>
</feature>
<feature type="transmembrane region" description="Helical" evidence="1">
    <location>
        <begin position="230"/>
        <end position="250"/>
    </location>
</feature>
<dbReference type="EMBL" id="SNWQ01000026">
    <property type="protein sequence ID" value="TDO34697.1"/>
    <property type="molecule type" value="Genomic_DNA"/>
</dbReference>
<protein>
    <submittedName>
        <fullName evidence="2">Uncharacterized protein</fullName>
    </submittedName>
</protein>
<feature type="transmembrane region" description="Helical" evidence="1">
    <location>
        <begin position="199"/>
        <end position="224"/>
    </location>
</feature>
<evidence type="ECO:0000313" key="2">
    <source>
        <dbReference type="EMBL" id="TDO34697.1"/>
    </source>
</evidence>
<feature type="transmembrane region" description="Helical" evidence="1">
    <location>
        <begin position="308"/>
        <end position="327"/>
    </location>
</feature>